<keyword evidence="2" id="KW-0560">Oxidoreductase</keyword>
<keyword evidence="5" id="KW-1185">Reference proteome</keyword>
<reference evidence="5" key="1">
    <citation type="journal article" date="2019" name="Int. J. Syst. Evol. Microbiol.">
        <title>The Global Catalogue of Microorganisms (GCM) 10K type strain sequencing project: providing services to taxonomists for standard genome sequencing and annotation.</title>
        <authorList>
            <consortium name="The Broad Institute Genomics Platform"/>
            <consortium name="The Broad Institute Genome Sequencing Center for Infectious Disease"/>
            <person name="Wu L."/>
            <person name="Ma J."/>
        </authorList>
    </citation>
    <scope>NUCLEOTIDE SEQUENCE [LARGE SCALE GENOMIC DNA]</scope>
    <source>
        <strain evidence="5">CCM 8896</strain>
    </source>
</reference>
<dbReference type="RefSeq" id="WP_164507003.1">
    <property type="nucleotide sequence ID" value="NZ_JBHTOP010000003.1"/>
</dbReference>
<comment type="similarity">
    <text evidence="1 3">Belongs to the short-chain dehydrogenases/reductases (SDR) family.</text>
</comment>
<evidence type="ECO:0000313" key="4">
    <source>
        <dbReference type="EMBL" id="MFD1670910.1"/>
    </source>
</evidence>
<sequence>MHKKIILISGATDGIGKETALELAKQGHQIVIHGRNKTKAAAVVKELKLSSGNQTIQYLIADLFSMKAIQNMVVAFNLKFDHLDVLINNAGAVFDNQRATTRDGIEKTMALNVMAPFLLSQLLLPALQKSDDGRIINLSSAAHRMSGKPDVNDFNLTKVSSAQRRYGLSKRFLIWNTQTMAQQLLTEGIKNVTVNAAHPGMIATNFGQSSDKGFLNNLIYKSAISLAKIPPIGRQFSVQHGAATDVYLASDPKLIGITGKFFGNSQEQHPATDKDSDTDKQKLWKYCEQITAPYTDVVQPDQTAIAGEN</sequence>
<dbReference type="Gene3D" id="3.40.50.720">
    <property type="entry name" value="NAD(P)-binding Rossmann-like Domain"/>
    <property type="match status" value="1"/>
</dbReference>
<gene>
    <name evidence="4" type="ORF">ACFQ5M_02230</name>
</gene>
<dbReference type="InterPro" id="IPR002347">
    <property type="entry name" value="SDR_fam"/>
</dbReference>
<dbReference type="SUPFAM" id="SSF51735">
    <property type="entry name" value="NAD(P)-binding Rossmann-fold domains"/>
    <property type="match status" value="1"/>
</dbReference>
<dbReference type="Proteomes" id="UP001597267">
    <property type="component" value="Unassembled WGS sequence"/>
</dbReference>
<dbReference type="PRINTS" id="PR00080">
    <property type="entry name" value="SDRFAMILY"/>
</dbReference>
<dbReference type="PANTHER" id="PTHR24320">
    <property type="entry name" value="RETINOL DEHYDROGENASE"/>
    <property type="match status" value="1"/>
</dbReference>
<evidence type="ECO:0000256" key="1">
    <source>
        <dbReference type="ARBA" id="ARBA00006484"/>
    </source>
</evidence>
<proteinExistence type="inferred from homology"/>
<dbReference type="PRINTS" id="PR00081">
    <property type="entry name" value="GDHRDH"/>
</dbReference>
<evidence type="ECO:0000313" key="5">
    <source>
        <dbReference type="Proteomes" id="UP001597267"/>
    </source>
</evidence>
<comment type="caution">
    <text evidence="4">The sequence shown here is derived from an EMBL/GenBank/DDBJ whole genome shotgun (WGS) entry which is preliminary data.</text>
</comment>
<protein>
    <submittedName>
        <fullName evidence="4">SDR family NAD(P)-dependent oxidoreductase</fullName>
    </submittedName>
</protein>
<accession>A0ABW4J614</accession>
<dbReference type="InterPro" id="IPR036291">
    <property type="entry name" value="NAD(P)-bd_dom_sf"/>
</dbReference>
<dbReference type="PANTHER" id="PTHR24320:SF152">
    <property type="entry name" value="SHORT-CHAIN DEHYDROGENASE_REDUCTASE FAMILY PROTEIN"/>
    <property type="match status" value="1"/>
</dbReference>
<name>A0ABW4J614_9LACO</name>
<evidence type="ECO:0000256" key="3">
    <source>
        <dbReference type="RuleBase" id="RU000363"/>
    </source>
</evidence>
<dbReference type="EMBL" id="JBHTOP010000003">
    <property type="protein sequence ID" value="MFD1670910.1"/>
    <property type="molecule type" value="Genomic_DNA"/>
</dbReference>
<dbReference type="Pfam" id="PF00106">
    <property type="entry name" value="adh_short"/>
    <property type="match status" value="1"/>
</dbReference>
<evidence type="ECO:0000256" key="2">
    <source>
        <dbReference type="ARBA" id="ARBA00023002"/>
    </source>
</evidence>
<organism evidence="4 5">
    <name type="scientific">Agrilactobacillus yilanensis</name>
    <dbReference type="NCBI Taxonomy" id="2485997"/>
    <lineage>
        <taxon>Bacteria</taxon>
        <taxon>Bacillati</taxon>
        <taxon>Bacillota</taxon>
        <taxon>Bacilli</taxon>
        <taxon>Lactobacillales</taxon>
        <taxon>Lactobacillaceae</taxon>
        <taxon>Agrilactobacillus</taxon>
    </lineage>
</organism>